<sequence>MAKPALAWLMLALAWPAAAEPLRWYRVPAGASPQSAEAALPEPPQQERAALPYADLIAEAAAEHGLDPLLLHAVVSVESGYRADALSAKGARGLMQVMPATGLRFGKAELWEPRYNLQAGAAYLGWLLRRFGGRLELALAGYNAGEGAVRRHGDAIPPYAETRAYVVKVLDRYRQLRGGGIVFPAAPVHPLRPATDFDRLLRLLTGGPRRS</sequence>
<evidence type="ECO:0000313" key="5">
    <source>
        <dbReference type="Proteomes" id="UP001462502"/>
    </source>
</evidence>
<dbReference type="InterPro" id="IPR000189">
    <property type="entry name" value="Transglyc_AS"/>
</dbReference>
<name>A0ABV0IV84_9NEIS</name>
<feature type="domain" description="Transglycosylase SLT" evidence="3">
    <location>
        <begin position="56"/>
        <end position="152"/>
    </location>
</feature>
<proteinExistence type="inferred from homology"/>
<dbReference type="PROSITE" id="PS00922">
    <property type="entry name" value="TRANSGLYCOSYLASE"/>
    <property type="match status" value="1"/>
</dbReference>
<comment type="similarity">
    <text evidence="1">Belongs to the transglycosylase Slt family.</text>
</comment>
<reference evidence="4 5" key="1">
    <citation type="submission" date="2024-05" db="EMBL/GenBank/DDBJ databases">
        <authorList>
            <person name="De Oliveira J.P."/>
            <person name="Noriler S.A."/>
            <person name="De Oliveira A.G."/>
            <person name="Sipoli D.S."/>
        </authorList>
    </citation>
    <scope>NUCLEOTIDE SEQUENCE [LARGE SCALE GENOMIC DNA]</scope>
    <source>
        <strain evidence="4 5">LABIM192</strain>
    </source>
</reference>
<dbReference type="InterPro" id="IPR023346">
    <property type="entry name" value="Lysozyme-like_dom_sf"/>
</dbReference>
<comment type="caution">
    <text evidence="4">The sequence shown here is derived from an EMBL/GenBank/DDBJ whole genome shotgun (WGS) entry which is preliminary data.</text>
</comment>
<dbReference type="EMBL" id="JBDXMI010000001">
    <property type="protein sequence ID" value="MEO9384597.1"/>
    <property type="molecule type" value="Genomic_DNA"/>
</dbReference>
<evidence type="ECO:0000313" key="4">
    <source>
        <dbReference type="EMBL" id="MEO9384597.1"/>
    </source>
</evidence>
<evidence type="ECO:0000259" key="3">
    <source>
        <dbReference type="Pfam" id="PF01464"/>
    </source>
</evidence>
<protein>
    <submittedName>
        <fullName evidence="4">Lytic transglycosylase domain-containing protein</fullName>
    </submittedName>
</protein>
<dbReference type="Proteomes" id="UP001462502">
    <property type="component" value="Unassembled WGS sequence"/>
</dbReference>
<dbReference type="Pfam" id="PF01464">
    <property type="entry name" value="SLT"/>
    <property type="match status" value="1"/>
</dbReference>
<dbReference type="Gene3D" id="1.10.530.10">
    <property type="match status" value="1"/>
</dbReference>
<dbReference type="RefSeq" id="WP_347936504.1">
    <property type="nucleotide sequence ID" value="NZ_CP158160.1"/>
</dbReference>
<dbReference type="CDD" id="cd16896">
    <property type="entry name" value="LT_Slt70-like"/>
    <property type="match status" value="1"/>
</dbReference>
<evidence type="ECO:0000256" key="2">
    <source>
        <dbReference type="SAM" id="SignalP"/>
    </source>
</evidence>
<dbReference type="PANTHER" id="PTHR37423:SF2">
    <property type="entry name" value="MEMBRANE-BOUND LYTIC MUREIN TRANSGLYCOSYLASE C"/>
    <property type="match status" value="1"/>
</dbReference>
<dbReference type="InterPro" id="IPR008258">
    <property type="entry name" value="Transglycosylase_SLT_dom_1"/>
</dbReference>
<dbReference type="PANTHER" id="PTHR37423">
    <property type="entry name" value="SOLUBLE LYTIC MUREIN TRANSGLYCOSYLASE-RELATED"/>
    <property type="match status" value="1"/>
</dbReference>
<evidence type="ECO:0000256" key="1">
    <source>
        <dbReference type="ARBA" id="ARBA00007734"/>
    </source>
</evidence>
<dbReference type="SUPFAM" id="SSF53955">
    <property type="entry name" value="Lysozyme-like"/>
    <property type="match status" value="1"/>
</dbReference>
<organism evidence="4 5">
    <name type="scientific">Chromobacterium phragmitis</name>
    <dbReference type="NCBI Taxonomy" id="2202141"/>
    <lineage>
        <taxon>Bacteria</taxon>
        <taxon>Pseudomonadati</taxon>
        <taxon>Pseudomonadota</taxon>
        <taxon>Betaproteobacteria</taxon>
        <taxon>Neisseriales</taxon>
        <taxon>Chromobacteriaceae</taxon>
        <taxon>Chromobacterium</taxon>
    </lineage>
</organism>
<gene>
    <name evidence="4" type="ORF">ABI908_10870</name>
</gene>
<keyword evidence="5" id="KW-1185">Reference proteome</keyword>
<accession>A0ABV0IV84</accession>
<feature type="chain" id="PRO_5046238663" evidence="2">
    <location>
        <begin position="20"/>
        <end position="211"/>
    </location>
</feature>
<keyword evidence="2" id="KW-0732">Signal</keyword>
<feature type="signal peptide" evidence="2">
    <location>
        <begin position="1"/>
        <end position="19"/>
    </location>
</feature>